<evidence type="ECO:0000256" key="1">
    <source>
        <dbReference type="SAM" id="Phobius"/>
    </source>
</evidence>
<evidence type="ECO:0000313" key="4">
    <source>
        <dbReference type="Proteomes" id="UP000316388"/>
    </source>
</evidence>
<dbReference type="AlphaFoldDB" id="A0A554XR55"/>
<accession>A0A554XR55</accession>
<sequence>MTLSPLQIGLIAVGVVVLLGVWAYHRWQTRRLAPRRAPAAAADADGAPPSAERLEPTLGADATTVSPDRAAAPPATGLGGLSPRLDVIVPLQLEKPVSGDAVLQSLPGTRRIGSKPFFIEGLPEDAAADDAWEPPRPGQRYRALRAGLQLTNRAGPLNEIEYSEFVQKLEAWAEHLLGVADFPDMMAVVHQARELDQFAAAHDAQLTFTLRAQRAAWSPGYVAQHAGRLGFVPGALPGRMVLPATQPGGAPLLVLRFETQAALADDPELAVLREVRLTLEATHVPREERPYQRLRELSTALAAAMDGWVTDEAGQLLDAEALDRIGGELELLYEALEERAFPAGSPDARRLFS</sequence>
<dbReference type="SMART" id="SM00771">
    <property type="entry name" value="ZipA_C"/>
    <property type="match status" value="1"/>
</dbReference>
<evidence type="ECO:0000313" key="3">
    <source>
        <dbReference type="EMBL" id="TSE38318.1"/>
    </source>
</evidence>
<name>A0A554XR55_9BURK</name>
<proteinExistence type="predicted"/>
<protein>
    <recommendedName>
        <fullName evidence="2">ZipA C-terminal FtsZ-binding domain-containing protein</fullName>
    </recommendedName>
</protein>
<dbReference type="InterPro" id="IPR036765">
    <property type="entry name" value="ZipA_FtsZ-bd_C_sf"/>
</dbReference>
<organism evidence="3 4">
    <name type="scientific">Tepidimonas fonticaldi</name>
    <dbReference type="NCBI Taxonomy" id="1101373"/>
    <lineage>
        <taxon>Bacteria</taxon>
        <taxon>Pseudomonadati</taxon>
        <taxon>Pseudomonadota</taxon>
        <taxon>Betaproteobacteria</taxon>
        <taxon>Burkholderiales</taxon>
        <taxon>Tepidimonas</taxon>
    </lineage>
</organism>
<dbReference type="RefSeq" id="WP_313906455.1">
    <property type="nucleotide sequence ID" value="NZ_VJOO01000001.1"/>
</dbReference>
<feature type="transmembrane region" description="Helical" evidence="1">
    <location>
        <begin position="6"/>
        <end position="25"/>
    </location>
</feature>
<feature type="domain" description="ZipA C-terminal FtsZ-binding" evidence="2">
    <location>
        <begin position="202"/>
        <end position="329"/>
    </location>
</feature>
<reference evidence="3 4" key="1">
    <citation type="submission" date="2019-07" db="EMBL/GenBank/DDBJ databases">
        <title>Tepidimonas fonticaldi AT-A2 draft genome.</title>
        <authorList>
            <person name="Da Costa M.S."/>
            <person name="Froufe H.J.C."/>
            <person name="Egas C."/>
            <person name="Albuquerque L."/>
        </authorList>
    </citation>
    <scope>NUCLEOTIDE SEQUENCE [LARGE SCALE GENOMIC DNA]</scope>
    <source>
        <strain evidence="3 4">AT-A2</strain>
    </source>
</reference>
<dbReference type="EMBL" id="VJOO01000001">
    <property type="protein sequence ID" value="TSE38318.1"/>
    <property type="molecule type" value="Genomic_DNA"/>
</dbReference>
<evidence type="ECO:0000259" key="2">
    <source>
        <dbReference type="SMART" id="SM00771"/>
    </source>
</evidence>
<comment type="caution">
    <text evidence="3">The sequence shown here is derived from an EMBL/GenBank/DDBJ whole genome shotgun (WGS) entry which is preliminary data.</text>
</comment>
<gene>
    <name evidence="3" type="ORF">Tfont_00146</name>
</gene>
<dbReference type="GO" id="GO:0090529">
    <property type="term" value="P:cell septum assembly"/>
    <property type="evidence" value="ECO:0007669"/>
    <property type="project" value="InterPro"/>
</dbReference>
<keyword evidence="1" id="KW-0472">Membrane</keyword>
<dbReference type="InterPro" id="IPR007449">
    <property type="entry name" value="ZipA_FtsZ-bd_C"/>
</dbReference>
<keyword evidence="1" id="KW-1133">Transmembrane helix</keyword>
<dbReference type="Proteomes" id="UP000316388">
    <property type="component" value="Unassembled WGS sequence"/>
</dbReference>
<dbReference type="SUPFAM" id="SSF64383">
    <property type="entry name" value="Cell-division protein ZipA, C-terminal domain"/>
    <property type="match status" value="1"/>
</dbReference>
<keyword evidence="1" id="KW-0812">Transmembrane</keyword>